<evidence type="ECO:0000313" key="1">
    <source>
        <dbReference type="EMBL" id="CAG8713531.1"/>
    </source>
</evidence>
<evidence type="ECO:0000313" key="2">
    <source>
        <dbReference type="Proteomes" id="UP000789759"/>
    </source>
</evidence>
<accession>A0A9N9I044</accession>
<comment type="caution">
    <text evidence="1">The sequence shown here is derived from an EMBL/GenBank/DDBJ whole genome shotgun (WGS) entry which is preliminary data.</text>
</comment>
<protein>
    <submittedName>
        <fullName evidence="1">17224_t:CDS:1</fullName>
    </submittedName>
</protein>
<gene>
    <name evidence="1" type="ORF">CPELLU_LOCUS12461</name>
</gene>
<keyword evidence="2" id="KW-1185">Reference proteome</keyword>
<reference evidence="1" key="1">
    <citation type="submission" date="2021-06" db="EMBL/GenBank/DDBJ databases">
        <authorList>
            <person name="Kallberg Y."/>
            <person name="Tangrot J."/>
            <person name="Rosling A."/>
        </authorList>
    </citation>
    <scope>NUCLEOTIDE SEQUENCE</scope>
    <source>
        <strain evidence="1">FL966</strain>
    </source>
</reference>
<name>A0A9N9I044_9GLOM</name>
<dbReference type="Proteomes" id="UP000789759">
    <property type="component" value="Unassembled WGS sequence"/>
</dbReference>
<dbReference type="AlphaFoldDB" id="A0A9N9I044"/>
<organism evidence="1 2">
    <name type="scientific">Cetraspora pellucida</name>
    <dbReference type="NCBI Taxonomy" id="1433469"/>
    <lineage>
        <taxon>Eukaryota</taxon>
        <taxon>Fungi</taxon>
        <taxon>Fungi incertae sedis</taxon>
        <taxon>Mucoromycota</taxon>
        <taxon>Glomeromycotina</taxon>
        <taxon>Glomeromycetes</taxon>
        <taxon>Diversisporales</taxon>
        <taxon>Gigasporaceae</taxon>
        <taxon>Cetraspora</taxon>
    </lineage>
</organism>
<dbReference type="EMBL" id="CAJVQA010012085">
    <property type="protein sequence ID" value="CAG8713531.1"/>
    <property type="molecule type" value="Genomic_DNA"/>
</dbReference>
<sequence>MASVLEKNKVTTSEEEMIDVEPSCNGISDVGLKQKFVDRLVNKCKRKKSHLMSCLQKKTGSSNFIDESLEEKVSSFKQSLQFSGARKRFMSGCKNKDLSL</sequence>
<proteinExistence type="predicted"/>